<reference evidence="3" key="1">
    <citation type="submission" date="2012-07" db="EMBL/GenBank/DDBJ databases">
        <title>Genome of the Chinese tree shrew, a rising model animal genetically related to primates.</title>
        <authorList>
            <person name="Zhang G."/>
            <person name="Fan Y."/>
            <person name="Yao Y."/>
            <person name="Huang Z."/>
        </authorList>
    </citation>
    <scope>NUCLEOTIDE SEQUENCE [LARGE SCALE GENOMIC DNA]</scope>
</reference>
<feature type="region of interest" description="Disordered" evidence="1">
    <location>
        <begin position="44"/>
        <end position="106"/>
    </location>
</feature>
<evidence type="ECO:0000313" key="2">
    <source>
        <dbReference type="EMBL" id="ELW47021.1"/>
    </source>
</evidence>
<reference evidence="3" key="2">
    <citation type="journal article" date="2013" name="Nat. Commun.">
        <title>Genome of the Chinese tree shrew.</title>
        <authorList>
            <person name="Fan Y."/>
            <person name="Huang Z.Y."/>
            <person name="Cao C.C."/>
            <person name="Chen C.S."/>
            <person name="Chen Y.X."/>
            <person name="Fan D.D."/>
            <person name="He J."/>
            <person name="Hou H.L."/>
            <person name="Hu L."/>
            <person name="Hu X.T."/>
            <person name="Jiang X.T."/>
            <person name="Lai R."/>
            <person name="Lang Y.S."/>
            <person name="Liang B."/>
            <person name="Liao S.G."/>
            <person name="Mu D."/>
            <person name="Ma Y.Y."/>
            <person name="Niu Y.Y."/>
            <person name="Sun X.Q."/>
            <person name="Xia J.Q."/>
            <person name="Xiao J."/>
            <person name="Xiong Z.Q."/>
            <person name="Xu L."/>
            <person name="Yang L."/>
            <person name="Zhang Y."/>
            <person name="Zhao W."/>
            <person name="Zhao X.D."/>
            <person name="Zheng Y.T."/>
            <person name="Zhou J.M."/>
            <person name="Zhu Y.B."/>
            <person name="Zhang G.J."/>
            <person name="Wang J."/>
            <person name="Yao Y.G."/>
        </authorList>
    </citation>
    <scope>NUCLEOTIDE SEQUENCE [LARGE SCALE GENOMIC DNA]</scope>
</reference>
<feature type="region of interest" description="Disordered" evidence="1">
    <location>
        <begin position="134"/>
        <end position="167"/>
    </location>
</feature>
<dbReference type="AlphaFoldDB" id="L9J956"/>
<keyword evidence="3" id="KW-1185">Reference proteome</keyword>
<protein>
    <submittedName>
        <fullName evidence="2">Protein cornichon like protein 3</fullName>
    </submittedName>
</protein>
<evidence type="ECO:0000313" key="3">
    <source>
        <dbReference type="Proteomes" id="UP000011518"/>
    </source>
</evidence>
<name>L9J956_TUPCH</name>
<gene>
    <name evidence="2" type="ORF">TREES_T100013448</name>
</gene>
<proteinExistence type="predicted"/>
<organism evidence="2 3">
    <name type="scientific">Tupaia chinensis</name>
    <name type="common">Chinese tree shrew</name>
    <name type="synonym">Tupaia belangeri chinensis</name>
    <dbReference type="NCBI Taxonomy" id="246437"/>
    <lineage>
        <taxon>Eukaryota</taxon>
        <taxon>Metazoa</taxon>
        <taxon>Chordata</taxon>
        <taxon>Craniata</taxon>
        <taxon>Vertebrata</taxon>
        <taxon>Euteleostomi</taxon>
        <taxon>Mammalia</taxon>
        <taxon>Eutheria</taxon>
        <taxon>Euarchontoglires</taxon>
        <taxon>Scandentia</taxon>
        <taxon>Tupaiidae</taxon>
        <taxon>Tupaia</taxon>
    </lineage>
</organism>
<accession>L9J956</accession>
<evidence type="ECO:0000256" key="1">
    <source>
        <dbReference type="SAM" id="MobiDB-lite"/>
    </source>
</evidence>
<dbReference type="STRING" id="246437.L9J956"/>
<dbReference type="Proteomes" id="UP000011518">
    <property type="component" value="Unassembled WGS sequence"/>
</dbReference>
<dbReference type="EMBL" id="KB321158">
    <property type="protein sequence ID" value="ELW47021.1"/>
    <property type="molecule type" value="Genomic_DNA"/>
</dbReference>
<sequence length="167" mass="17357">MAFTFAAFCYMLALLLTAALIFFAIWHVSSRDRGEAGKVAAQPLFAPGPVSGPRRPPEVGAPGDGTRLGAGPRRHGAGEVSGRPLPRAGGCRSRGAGWMPRSSARAGRAHRYSRLGGAAAVQIGPAGQRFARTDLRPTLGPRTLGPRSPGSALPHIPTPRGACFSEP</sequence>
<dbReference type="InParanoid" id="L9J956"/>